<accession>A0ABR2IA12</accession>
<proteinExistence type="predicted"/>
<sequence length="534" mass="60972">MEGTAVTSMIDAPLDEIGEVELTWRDLKLGTFVRQDKYAKIYSIVSSEWAEEAQWEAHVFEIQGRQQVRFLERMVWPKMRKSANYERDFIRDSTRIFVYRIPEETELVGSKLTKAKRKTLRPVDTAITMGAEAGVRGENRAIEHKEPRTDPVEFVRQIFICHCVRMGEPVPKFDGGQLAPDLPSFAQPDELRDGTADELWEKIECDAKAFIGEGGNDPAGQVVGPGQVPLPTASSNTTKTSCRNSRPLPQDRDVEMILGLAKMIEAEPVYIFPDGRSQPGRSFFLKHLNPQMHRPEGTSLEVLAAKQQDWTEHLARLVERIPAIVKNLTKERAGIWRSSIPIVLQMLGYQEDDEQSEKMCDNQSTIDRRWVDLLRWMIEQGFDGFDSDAIQALAQGLSIAYAPTTAAWFFRIRSHIQMYKWAEASLEHGTCISEVSAPNTMLTRMLRAYTRRELVIGMRPLLERMRWVSELTSKYWKYQVACSEFRDMLSKDSGLQRPSWENSSGLFSLSSYYPNLPHGVFTDPYLASSSDESR</sequence>
<name>A0ABR2IA12_9PEZI</name>
<evidence type="ECO:0000313" key="1">
    <source>
        <dbReference type="EMBL" id="KAK8859230.1"/>
    </source>
</evidence>
<evidence type="ECO:0000313" key="2">
    <source>
        <dbReference type="Proteomes" id="UP001390339"/>
    </source>
</evidence>
<dbReference type="Proteomes" id="UP001390339">
    <property type="component" value="Unassembled WGS sequence"/>
</dbReference>
<protein>
    <submittedName>
        <fullName evidence="1">Uncharacterized protein</fullName>
    </submittedName>
</protein>
<keyword evidence="2" id="KW-1185">Reference proteome</keyword>
<organism evidence="1 2">
    <name type="scientific">Apiospora arundinis</name>
    <dbReference type="NCBI Taxonomy" id="335852"/>
    <lineage>
        <taxon>Eukaryota</taxon>
        <taxon>Fungi</taxon>
        <taxon>Dikarya</taxon>
        <taxon>Ascomycota</taxon>
        <taxon>Pezizomycotina</taxon>
        <taxon>Sordariomycetes</taxon>
        <taxon>Xylariomycetidae</taxon>
        <taxon>Amphisphaeriales</taxon>
        <taxon>Apiosporaceae</taxon>
        <taxon>Apiospora</taxon>
    </lineage>
</organism>
<gene>
    <name evidence="1" type="ORF">PGQ11_009964</name>
</gene>
<reference evidence="1 2" key="1">
    <citation type="journal article" date="2024" name="IMA Fungus">
        <title>Apiospora arundinis, a panoply of carbohydrate-active enzymes and secondary metabolites.</title>
        <authorList>
            <person name="Sorensen T."/>
            <person name="Petersen C."/>
            <person name="Muurmann A.T."/>
            <person name="Christiansen J.V."/>
            <person name="Brundto M.L."/>
            <person name="Overgaard C.K."/>
            <person name="Boysen A.T."/>
            <person name="Wollenberg R.D."/>
            <person name="Larsen T.O."/>
            <person name="Sorensen J.L."/>
            <person name="Nielsen K.L."/>
            <person name="Sondergaard T.E."/>
        </authorList>
    </citation>
    <scope>NUCLEOTIDE SEQUENCE [LARGE SCALE GENOMIC DNA]</scope>
    <source>
        <strain evidence="1 2">AAU 773</strain>
    </source>
</reference>
<dbReference type="EMBL" id="JAPCWZ010000006">
    <property type="protein sequence ID" value="KAK8859230.1"/>
    <property type="molecule type" value="Genomic_DNA"/>
</dbReference>
<comment type="caution">
    <text evidence="1">The sequence shown here is derived from an EMBL/GenBank/DDBJ whole genome shotgun (WGS) entry which is preliminary data.</text>
</comment>